<name>A0A382WXI0_9ZZZZ</name>
<feature type="non-terminal residue" evidence="1">
    <location>
        <position position="74"/>
    </location>
</feature>
<reference evidence="1" key="1">
    <citation type="submission" date="2018-05" db="EMBL/GenBank/DDBJ databases">
        <authorList>
            <person name="Lanie J.A."/>
            <person name="Ng W.-L."/>
            <person name="Kazmierczak K.M."/>
            <person name="Andrzejewski T.M."/>
            <person name="Davidsen T.M."/>
            <person name="Wayne K.J."/>
            <person name="Tettelin H."/>
            <person name="Glass J.I."/>
            <person name="Rusch D."/>
            <person name="Podicherti R."/>
            <person name="Tsui H.-C.T."/>
            <person name="Winkler M.E."/>
        </authorList>
    </citation>
    <scope>NUCLEOTIDE SEQUENCE</scope>
</reference>
<accession>A0A382WXI0</accession>
<gene>
    <name evidence="1" type="ORF">METZ01_LOCUS416461</name>
</gene>
<dbReference type="EMBL" id="UINC01163346">
    <property type="protein sequence ID" value="SVD63607.1"/>
    <property type="molecule type" value="Genomic_DNA"/>
</dbReference>
<dbReference type="AlphaFoldDB" id="A0A382WXI0"/>
<organism evidence="1">
    <name type="scientific">marine metagenome</name>
    <dbReference type="NCBI Taxonomy" id="408172"/>
    <lineage>
        <taxon>unclassified sequences</taxon>
        <taxon>metagenomes</taxon>
        <taxon>ecological metagenomes</taxon>
    </lineage>
</organism>
<sequence>MATIRKRGNRYHVQIRRRGQSITRTFDRLATAKSWIPKIEGDIERQLYVDTSGTERTTVGELLQRYQRQISPSH</sequence>
<protein>
    <submittedName>
        <fullName evidence="1">Uncharacterized protein</fullName>
    </submittedName>
</protein>
<proteinExistence type="predicted"/>
<evidence type="ECO:0000313" key="1">
    <source>
        <dbReference type="EMBL" id="SVD63607.1"/>
    </source>
</evidence>